<dbReference type="GO" id="GO:1903037">
    <property type="term" value="P:regulation of leukocyte cell-cell adhesion"/>
    <property type="evidence" value="ECO:0007669"/>
    <property type="project" value="UniProtKB-ARBA"/>
</dbReference>
<dbReference type="InterPro" id="IPR003599">
    <property type="entry name" value="Ig_sub"/>
</dbReference>
<feature type="transmembrane region" description="Helical" evidence="7">
    <location>
        <begin position="286"/>
        <end position="308"/>
    </location>
</feature>
<dbReference type="GO" id="GO:0001817">
    <property type="term" value="P:regulation of cytokine production"/>
    <property type="evidence" value="ECO:0007669"/>
    <property type="project" value="TreeGrafter"/>
</dbReference>
<dbReference type="InterPro" id="IPR050504">
    <property type="entry name" value="IgSF_BTN/MOG"/>
</dbReference>
<keyword evidence="6" id="KW-0393">Immunoglobulin domain</keyword>
<gene>
    <name evidence="9" type="ORF">ANANG_G00176280</name>
</gene>
<evidence type="ECO:0000313" key="10">
    <source>
        <dbReference type="Proteomes" id="UP001044222"/>
    </source>
</evidence>
<reference evidence="9" key="1">
    <citation type="submission" date="2021-01" db="EMBL/GenBank/DDBJ databases">
        <title>A chromosome-scale assembly of European eel, Anguilla anguilla.</title>
        <authorList>
            <person name="Henkel C."/>
            <person name="Jong-Raadsen S.A."/>
            <person name="Dufour S."/>
            <person name="Weltzien F.-A."/>
            <person name="Palstra A.P."/>
            <person name="Pelster B."/>
            <person name="Spaink H.P."/>
            <person name="Van Den Thillart G.E."/>
            <person name="Jansen H."/>
            <person name="Zahm M."/>
            <person name="Klopp C."/>
            <person name="Cedric C."/>
            <person name="Louis A."/>
            <person name="Berthelot C."/>
            <person name="Parey E."/>
            <person name="Roest Crollius H."/>
            <person name="Montfort J."/>
            <person name="Robinson-Rechavi M."/>
            <person name="Bucao C."/>
            <person name="Bouchez O."/>
            <person name="Gislard M."/>
            <person name="Lluch J."/>
            <person name="Milhes M."/>
            <person name="Lampietro C."/>
            <person name="Lopez Roques C."/>
            <person name="Donnadieu C."/>
            <person name="Braasch I."/>
            <person name="Desvignes T."/>
            <person name="Postlethwait J."/>
            <person name="Bobe J."/>
            <person name="Guiguen Y."/>
            <person name="Dirks R."/>
        </authorList>
    </citation>
    <scope>NUCLEOTIDE SEQUENCE</scope>
    <source>
        <strain evidence="9">Tag_6206</strain>
        <tissue evidence="9">Liver</tissue>
    </source>
</reference>
<keyword evidence="7" id="KW-0812">Transmembrane</keyword>
<evidence type="ECO:0000256" key="5">
    <source>
        <dbReference type="ARBA" id="ARBA00023180"/>
    </source>
</evidence>
<feature type="domain" description="Ig-like" evidence="8">
    <location>
        <begin position="79"/>
        <end position="176"/>
    </location>
</feature>
<keyword evidence="2" id="KW-0732">Signal</keyword>
<dbReference type="SUPFAM" id="SSF48726">
    <property type="entry name" value="Immunoglobulin"/>
    <property type="match status" value="2"/>
</dbReference>
<dbReference type="FunFam" id="2.60.40.10:FF:000142">
    <property type="entry name" value="V-set domain-containing T-cell activation inhibitor 1"/>
    <property type="match status" value="1"/>
</dbReference>
<keyword evidence="4" id="KW-1015">Disulfide bond</keyword>
<comment type="caution">
    <text evidence="9">The sequence shown here is derived from an EMBL/GenBank/DDBJ whole genome shotgun (WGS) entry which is preliminary data.</text>
</comment>
<comment type="subcellular location">
    <subcellularLocation>
        <location evidence="1">Membrane</location>
    </subcellularLocation>
</comment>
<accession>A0A9D3M4D9</accession>
<proteinExistence type="predicted"/>
<evidence type="ECO:0000256" key="3">
    <source>
        <dbReference type="ARBA" id="ARBA00023136"/>
    </source>
</evidence>
<dbReference type="InterPro" id="IPR036179">
    <property type="entry name" value="Ig-like_dom_sf"/>
</dbReference>
<evidence type="ECO:0000256" key="4">
    <source>
        <dbReference type="ARBA" id="ARBA00023157"/>
    </source>
</evidence>
<dbReference type="InterPro" id="IPR013783">
    <property type="entry name" value="Ig-like_fold"/>
</dbReference>
<evidence type="ECO:0000256" key="6">
    <source>
        <dbReference type="ARBA" id="ARBA00023319"/>
    </source>
</evidence>
<dbReference type="GO" id="GO:0009897">
    <property type="term" value="C:external side of plasma membrane"/>
    <property type="evidence" value="ECO:0007669"/>
    <property type="project" value="TreeGrafter"/>
</dbReference>
<dbReference type="AlphaFoldDB" id="A0A9D3M4D9"/>
<organism evidence="9 10">
    <name type="scientific">Anguilla anguilla</name>
    <name type="common">European freshwater eel</name>
    <name type="synonym">Muraena anguilla</name>
    <dbReference type="NCBI Taxonomy" id="7936"/>
    <lineage>
        <taxon>Eukaryota</taxon>
        <taxon>Metazoa</taxon>
        <taxon>Chordata</taxon>
        <taxon>Craniata</taxon>
        <taxon>Vertebrata</taxon>
        <taxon>Euteleostomi</taxon>
        <taxon>Actinopterygii</taxon>
        <taxon>Neopterygii</taxon>
        <taxon>Teleostei</taxon>
        <taxon>Anguilliformes</taxon>
        <taxon>Anguillidae</taxon>
        <taxon>Anguilla</taxon>
    </lineage>
</organism>
<keyword evidence="3 7" id="KW-0472">Membrane</keyword>
<dbReference type="Pfam" id="PF22705">
    <property type="entry name" value="C2-set_3"/>
    <property type="match status" value="1"/>
</dbReference>
<evidence type="ECO:0000256" key="1">
    <source>
        <dbReference type="ARBA" id="ARBA00004370"/>
    </source>
</evidence>
<keyword evidence="10" id="KW-1185">Reference proteome</keyword>
<dbReference type="PROSITE" id="PS50835">
    <property type="entry name" value="IG_LIKE"/>
    <property type="match status" value="1"/>
</dbReference>
<dbReference type="InterPro" id="IPR053896">
    <property type="entry name" value="BTN3A2-like_Ig-C"/>
</dbReference>
<protein>
    <recommendedName>
        <fullName evidence="8">Ig-like domain-containing protein</fullName>
    </recommendedName>
</protein>
<dbReference type="EMBL" id="JAFIRN010000009">
    <property type="protein sequence ID" value="KAG5842311.1"/>
    <property type="molecule type" value="Genomic_DNA"/>
</dbReference>
<dbReference type="InterPro" id="IPR013106">
    <property type="entry name" value="Ig_V-set"/>
</dbReference>
<keyword evidence="5" id="KW-0325">Glycoprotein</keyword>
<keyword evidence="7" id="KW-1133">Transmembrane helix</keyword>
<dbReference type="GO" id="GO:0005102">
    <property type="term" value="F:signaling receptor binding"/>
    <property type="evidence" value="ECO:0007669"/>
    <property type="project" value="TreeGrafter"/>
</dbReference>
<evidence type="ECO:0000256" key="2">
    <source>
        <dbReference type="ARBA" id="ARBA00022729"/>
    </source>
</evidence>
<evidence type="ECO:0000256" key="7">
    <source>
        <dbReference type="SAM" id="Phobius"/>
    </source>
</evidence>
<dbReference type="GO" id="GO:0050852">
    <property type="term" value="P:T cell receptor signaling pathway"/>
    <property type="evidence" value="ECO:0007669"/>
    <property type="project" value="TreeGrafter"/>
</dbReference>
<dbReference type="InterPro" id="IPR007110">
    <property type="entry name" value="Ig-like_dom"/>
</dbReference>
<evidence type="ECO:0000313" key="9">
    <source>
        <dbReference type="EMBL" id="KAG5842311.1"/>
    </source>
</evidence>
<dbReference type="PANTHER" id="PTHR24100">
    <property type="entry name" value="BUTYROPHILIN"/>
    <property type="match status" value="1"/>
</dbReference>
<dbReference type="GO" id="GO:0050863">
    <property type="term" value="P:regulation of T cell activation"/>
    <property type="evidence" value="ECO:0007669"/>
    <property type="project" value="UniProtKB-ARBA"/>
</dbReference>
<dbReference type="Proteomes" id="UP001044222">
    <property type="component" value="Chromosome 9"/>
</dbReference>
<dbReference type="Gene3D" id="2.60.40.10">
    <property type="entry name" value="Immunoglobulins"/>
    <property type="match status" value="2"/>
</dbReference>
<evidence type="ECO:0000259" key="8">
    <source>
        <dbReference type="PROSITE" id="PS50835"/>
    </source>
</evidence>
<dbReference type="PANTHER" id="PTHR24100:SF145">
    <property type="entry name" value="CD276 ANTIGEN"/>
    <property type="match status" value="1"/>
</dbReference>
<dbReference type="Pfam" id="PF07686">
    <property type="entry name" value="V-set"/>
    <property type="match status" value="1"/>
</dbReference>
<sequence length="314" mass="36056">MVWNYGPRPVMKGRAYLQSGAYCPDCRLHENRWIKLPTMLFSRRICRMLFCIFVACRFVTLKAAFEVKAPNSEIVGVHGQPTLLGCWYTPNSGLNGLVITWQRVEDSQVVHSFYYGKDQLDRQSLQYYNRTRLLPTELVNGNASLALAQVRPEDAGRYLCSVSSLQGSDKVEVQLKFAAFYTEPRLTVQIHPTNISFQYESKGYPEPEVWWVDPEGQNLSHHIEVSPVEGDDGLFFLQTHLEVDHSHDVNYTFTLKNRLIYQVIERPVSFNTAGLGYCTYCPRDRLALLVPVSVAVLLAILLVISFWCHWKNRD</sequence>
<name>A0A9D3M4D9_ANGAN</name>
<dbReference type="SMART" id="SM00409">
    <property type="entry name" value="IG"/>
    <property type="match status" value="1"/>
</dbReference>